<organism evidence="3 4">
    <name type="scientific">Methylomonas aurea</name>
    <dbReference type="NCBI Taxonomy" id="2952224"/>
    <lineage>
        <taxon>Bacteria</taxon>
        <taxon>Pseudomonadati</taxon>
        <taxon>Pseudomonadota</taxon>
        <taxon>Gammaproteobacteria</taxon>
        <taxon>Methylococcales</taxon>
        <taxon>Methylococcaceae</taxon>
        <taxon>Methylomonas</taxon>
    </lineage>
</organism>
<keyword evidence="2" id="KW-0812">Transmembrane</keyword>
<accession>A0ABT1UFT8</accession>
<keyword evidence="2" id="KW-1133">Transmembrane helix</keyword>
<dbReference type="EMBL" id="JANIBM010000005">
    <property type="protein sequence ID" value="MCQ8180723.1"/>
    <property type="molecule type" value="Genomic_DNA"/>
</dbReference>
<comment type="caution">
    <text evidence="3">The sequence shown here is derived from an EMBL/GenBank/DDBJ whole genome shotgun (WGS) entry which is preliminary data.</text>
</comment>
<feature type="transmembrane region" description="Helical" evidence="2">
    <location>
        <begin position="290"/>
        <end position="312"/>
    </location>
</feature>
<reference evidence="3 4" key="1">
    <citation type="submission" date="2022-07" db="EMBL/GenBank/DDBJ databases">
        <title>Methylomonas rivi sp. nov., Methylomonas rosea sp. nov., Methylomonas aureus sp. nov. and Methylomonas subterranea sp. nov., four novel methanotrophs isolated from a freshwater creek and the deep terrestrial subsurface.</title>
        <authorList>
            <person name="Abin C."/>
            <person name="Sankaranarayanan K."/>
            <person name="Garner C."/>
            <person name="Sindelar R."/>
            <person name="Kotary K."/>
            <person name="Garner R."/>
            <person name="Barclay S."/>
            <person name="Lawson P."/>
            <person name="Krumholz L."/>
        </authorList>
    </citation>
    <scope>NUCLEOTIDE SEQUENCE [LARGE SCALE GENOMIC DNA]</scope>
    <source>
        <strain evidence="3 4">SURF-1</strain>
    </source>
</reference>
<gene>
    <name evidence="3" type="ORF">NP603_06365</name>
</gene>
<feature type="transmembrane region" description="Helical" evidence="2">
    <location>
        <begin position="252"/>
        <end position="270"/>
    </location>
</feature>
<name>A0ABT1UFT8_9GAMM</name>
<evidence type="ECO:0008006" key="5">
    <source>
        <dbReference type="Google" id="ProtNLM"/>
    </source>
</evidence>
<keyword evidence="2" id="KW-0472">Membrane</keyword>
<keyword evidence="4" id="KW-1185">Reference proteome</keyword>
<feature type="coiled-coil region" evidence="1">
    <location>
        <begin position="121"/>
        <end position="148"/>
    </location>
</feature>
<evidence type="ECO:0000256" key="1">
    <source>
        <dbReference type="SAM" id="Coils"/>
    </source>
</evidence>
<keyword evidence="1" id="KW-0175">Coiled coil</keyword>
<dbReference type="RefSeq" id="WP_256610082.1">
    <property type="nucleotide sequence ID" value="NZ_JANIBM010000005.1"/>
</dbReference>
<evidence type="ECO:0000256" key="2">
    <source>
        <dbReference type="SAM" id="Phobius"/>
    </source>
</evidence>
<sequence length="430" mass="47666">MHQTLTIIKQLLENIVSQIRTTIPNNEPFGAAQGNWTFPGLTRDELIDEAQSIIDLIDTQSTDEIGEHEQLISDYGRRLQFLHQNTIPNIWGNAAQGVPAYIFTLNGLRKALEPVLNPDGHAEAIIKLKKLSNQLRSLEARLNGLEPRTASLKSMVERIERAYNAAEQLPTDLESLQEARQTIKELVQDSNTEHGRIAGIRHEIELVNNALSQRADDAKAVLERCETAYAAATSVGLAAAFSERSNALNKTTWIWTTGLIFALGLGSFFGSKQLQSLSSLIESPNASSEVIALNLLLSLLSIGAPVWFAWLATKQIGQRFRLAEDYAYKASISRAYEGFRREASRFDNDMEERLLASALTRLDEIPLRLVETQTHGSPWHELASSDTVKQAIKLVPGFTEQIRELANKTLSTIAASKEKPSAKAVSEVEQ</sequence>
<feature type="coiled-coil region" evidence="1">
    <location>
        <begin position="173"/>
        <end position="228"/>
    </location>
</feature>
<evidence type="ECO:0000313" key="4">
    <source>
        <dbReference type="Proteomes" id="UP001524569"/>
    </source>
</evidence>
<evidence type="ECO:0000313" key="3">
    <source>
        <dbReference type="EMBL" id="MCQ8180723.1"/>
    </source>
</evidence>
<dbReference type="Proteomes" id="UP001524569">
    <property type="component" value="Unassembled WGS sequence"/>
</dbReference>
<proteinExistence type="predicted"/>
<protein>
    <recommendedName>
        <fullName evidence="5">Coiled-coil protein</fullName>
    </recommendedName>
</protein>